<evidence type="ECO:0000313" key="4">
    <source>
        <dbReference type="EMBL" id="MBP2410100.1"/>
    </source>
</evidence>
<sequence>MLRPSPRRPGDPTDRPTLGREGLDRPNPLREEAAHRGLERGTVSRRGALAGLAGLAGLTAAGCTAGSGAGPDAGDGTDGDATSGFPLELANCEATLRFEAPPERIVLLESAPVTTLDGIGVLDRVVSRAGAFPPGYYDEDLTARIEAIPALSEDIDAAGHLQINQEVVIAQRPDIVFGLPDGVTREAMRGADAEVVVQDVFCGSNGERASFETLYEEIGTYGQIFDRAPQAEELTTSLQERIATVSESAKTLRTTTAAALYPSLGGGPLYTYGTGSMVTAQLDALGLQNAFADSAERVFEISAEPLLAADPDVLIVLYQGEGDGSDVTEEMIAQDQLSALRAVQDQQVLPLLFNFSEPASPLVVDGLERIHEWLLEIET</sequence>
<evidence type="ECO:0000256" key="1">
    <source>
        <dbReference type="ARBA" id="ARBA00008814"/>
    </source>
</evidence>
<dbReference type="Proteomes" id="UP000698222">
    <property type="component" value="Unassembled WGS sequence"/>
</dbReference>
<dbReference type="InterPro" id="IPR006311">
    <property type="entry name" value="TAT_signal"/>
</dbReference>
<feature type="region of interest" description="Disordered" evidence="2">
    <location>
        <begin position="1"/>
        <end position="29"/>
    </location>
</feature>
<dbReference type="Gene3D" id="3.40.50.1980">
    <property type="entry name" value="Nitrogenase molybdenum iron protein domain"/>
    <property type="match status" value="2"/>
</dbReference>
<keyword evidence="5" id="KW-1185">Reference proteome</keyword>
<dbReference type="InterPro" id="IPR050902">
    <property type="entry name" value="ABC_Transporter_SBP"/>
</dbReference>
<dbReference type="PANTHER" id="PTHR30535:SF34">
    <property type="entry name" value="MOLYBDATE-BINDING PROTEIN MOLA"/>
    <property type="match status" value="1"/>
</dbReference>
<comment type="similarity">
    <text evidence="1">Belongs to the bacterial solute-binding protein 8 family.</text>
</comment>
<dbReference type="PROSITE" id="PS51318">
    <property type="entry name" value="TAT"/>
    <property type="match status" value="1"/>
</dbReference>
<reference evidence="4 5" key="1">
    <citation type="submission" date="2021-03" db="EMBL/GenBank/DDBJ databases">
        <title>Sequencing the genomes of 1000 actinobacteria strains.</title>
        <authorList>
            <person name="Klenk H.-P."/>
        </authorList>
    </citation>
    <scope>NUCLEOTIDE SEQUENCE [LARGE SCALE GENOMIC DNA]</scope>
    <source>
        <strain evidence="4 5">DSM 14564</strain>
    </source>
</reference>
<evidence type="ECO:0000256" key="2">
    <source>
        <dbReference type="SAM" id="MobiDB-lite"/>
    </source>
</evidence>
<comment type="caution">
    <text evidence="4">The sequence shown here is derived from an EMBL/GenBank/DDBJ whole genome shotgun (WGS) entry which is preliminary data.</text>
</comment>
<name>A0ABS4YNA7_9MICO</name>
<accession>A0ABS4YNA7</accession>
<feature type="compositionally biased region" description="Basic and acidic residues" evidence="2">
    <location>
        <begin position="8"/>
        <end position="29"/>
    </location>
</feature>
<dbReference type="InterPro" id="IPR002491">
    <property type="entry name" value="ABC_transptr_periplasmic_BD"/>
</dbReference>
<organism evidence="4 5">
    <name type="scientific">Brachybacterium fresconis</name>
    <dbReference type="NCBI Taxonomy" id="173363"/>
    <lineage>
        <taxon>Bacteria</taxon>
        <taxon>Bacillati</taxon>
        <taxon>Actinomycetota</taxon>
        <taxon>Actinomycetes</taxon>
        <taxon>Micrococcales</taxon>
        <taxon>Dermabacteraceae</taxon>
        <taxon>Brachybacterium</taxon>
    </lineage>
</organism>
<dbReference type="Pfam" id="PF01497">
    <property type="entry name" value="Peripla_BP_2"/>
    <property type="match status" value="1"/>
</dbReference>
<dbReference type="PANTHER" id="PTHR30535">
    <property type="entry name" value="VITAMIN B12-BINDING PROTEIN"/>
    <property type="match status" value="1"/>
</dbReference>
<dbReference type="EMBL" id="JAGIOC010000001">
    <property type="protein sequence ID" value="MBP2410100.1"/>
    <property type="molecule type" value="Genomic_DNA"/>
</dbReference>
<evidence type="ECO:0000259" key="3">
    <source>
        <dbReference type="PROSITE" id="PS50983"/>
    </source>
</evidence>
<dbReference type="RefSeq" id="WP_209893144.1">
    <property type="nucleotide sequence ID" value="NZ_BAAAJV010000041.1"/>
</dbReference>
<proteinExistence type="inferred from homology"/>
<protein>
    <submittedName>
        <fullName evidence="4">Iron complex transport system substrate-binding protein</fullName>
    </submittedName>
</protein>
<gene>
    <name evidence="4" type="ORF">JOF44_003003</name>
</gene>
<evidence type="ECO:0000313" key="5">
    <source>
        <dbReference type="Proteomes" id="UP000698222"/>
    </source>
</evidence>
<dbReference type="SUPFAM" id="SSF53807">
    <property type="entry name" value="Helical backbone' metal receptor"/>
    <property type="match status" value="1"/>
</dbReference>
<feature type="domain" description="Fe/B12 periplasmic-binding" evidence="3">
    <location>
        <begin position="104"/>
        <end position="378"/>
    </location>
</feature>
<dbReference type="PROSITE" id="PS50983">
    <property type="entry name" value="FE_B12_PBP"/>
    <property type="match status" value="1"/>
</dbReference>